<dbReference type="AlphaFoldDB" id="A0A9Q3GWL7"/>
<dbReference type="InterPro" id="IPR029000">
    <property type="entry name" value="Cyclophilin-like_dom_sf"/>
</dbReference>
<evidence type="ECO:0000256" key="4">
    <source>
        <dbReference type="RuleBase" id="RU363019"/>
    </source>
</evidence>
<keyword evidence="7" id="KW-1185">Reference proteome</keyword>
<protein>
    <recommendedName>
        <fullName evidence="4">Peptidyl-prolyl cis-trans isomerase</fullName>
        <shortName evidence="4">PPIase</shortName>
        <ecNumber evidence="4">5.2.1.8</ecNumber>
    </recommendedName>
</protein>
<dbReference type="Pfam" id="PF00160">
    <property type="entry name" value="Pro_isomerase"/>
    <property type="match status" value="1"/>
</dbReference>
<proteinExistence type="inferred from homology"/>
<dbReference type="PROSITE" id="PS50072">
    <property type="entry name" value="CSA_PPIASE_2"/>
    <property type="match status" value="1"/>
</dbReference>
<evidence type="ECO:0000313" key="7">
    <source>
        <dbReference type="Proteomes" id="UP000765509"/>
    </source>
</evidence>
<comment type="caution">
    <text evidence="6">The sequence shown here is derived from an EMBL/GenBank/DDBJ whole genome shotgun (WGS) entry which is preliminary data.</text>
</comment>
<feature type="chain" id="PRO_5040533819" description="Peptidyl-prolyl cis-trans isomerase" evidence="4">
    <location>
        <begin position="25"/>
        <end position="255"/>
    </location>
</feature>
<keyword evidence="4" id="KW-0732">Signal</keyword>
<feature type="domain" description="PPIase cyclophilin-type" evidence="5">
    <location>
        <begin position="39"/>
        <end position="201"/>
    </location>
</feature>
<dbReference type="FunFam" id="2.40.100.10:FF:000001">
    <property type="entry name" value="Peptidyl-prolyl cis-trans isomerase"/>
    <property type="match status" value="1"/>
</dbReference>
<dbReference type="EMBL" id="AVOT02006665">
    <property type="protein sequence ID" value="MBW0482142.1"/>
    <property type="molecule type" value="Genomic_DNA"/>
</dbReference>
<gene>
    <name evidence="6" type="ORF">O181_021857</name>
</gene>
<sequence>MRLASLFSWILSALCAFILHTTFASKDPQQEPVVSSKVYLDIKHGEKHLGRIVIGLFEGTPKTSENFRTLAVGNTVSKSGVPLSYKGSTFHRVIKDFMIQGGDFTNGDGTGGISIYGSKFADENFKFKHEGPGTLSMANAGPDTNGSQFFICTVTTSWLDGRHVVFGKVLEGMDVVRQIESAPTDSRNAPHLKVTIVDSGEIKMEPQVDNEGKEFKAAATAENNANGRPKEDTRFVPSQYRESGGVKIAKEIDGL</sequence>
<keyword evidence="2 4" id="KW-0697">Rotamase</keyword>
<accession>A0A9Q3GWL7</accession>
<organism evidence="6 7">
    <name type="scientific">Austropuccinia psidii MF-1</name>
    <dbReference type="NCBI Taxonomy" id="1389203"/>
    <lineage>
        <taxon>Eukaryota</taxon>
        <taxon>Fungi</taxon>
        <taxon>Dikarya</taxon>
        <taxon>Basidiomycota</taxon>
        <taxon>Pucciniomycotina</taxon>
        <taxon>Pucciniomycetes</taxon>
        <taxon>Pucciniales</taxon>
        <taxon>Sphaerophragmiaceae</taxon>
        <taxon>Austropuccinia</taxon>
    </lineage>
</organism>
<evidence type="ECO:0000256" key="3">
    <source>
        <dbReference type="ARBA" id="ARBA00023235"/>
    </source>
</evidence>
<name>A0A9Q3GWL7_9BASI</name>
<evidence type="ECO:0000259" key="5">
    <source>
        <dbReference type="PROSITE" id="PS50072"/>
    </source>
</evidence>
<evidence type="ECO:0000256" key="1">
    <source>
        <dbReference type="ARBA" id="ARBA00000971"/>
    </source>
</evidence>
<dbReference type="PRINTS" id="PR00153">
    <property type="entry name" value="CSAPPISMRASE"/>
</dbReference>
<dbReference type="Gene3D" id="2.40.100.10">
    <property type="entry name" value="Cyclophilin-like"/>
    <property type="match status" value="1"/>
</dbReference>
<dbReference type="GO" id="GO:0006457">
    <property type="term" value="P:protein folding"/>
    <property type="evidence" value="ECO:0007669"/>
    <property type="project" value="InterPro"/>
</dbReference>
<evidence type="ECO:0000256" key="2">
    <source>
        <dbReference type="ARBA" id="ARBA00023110"/>
    </source>
</evidence>
<dbReference type="EC" id="5.2.1.8" evidence="4"/>
<dbReference type="PANTHER" id="PTHR11071:SF569">
    <property type="entry name" value="PEPTIDYL-PROLYL CIS-TRANS ISOMERASE"/>
    <property type="match status" value="1"/>
</dbReference>
<dbReference type="PROSITE" id="PS00170">
    <property type="entry name" value="CSA_PPIASE_1"/>
    <property type="match status" value="1"/>
</dbReference>
<dbReference type="GO" id="GO:0005737">
    <property type="term" value="C:cytoplasm"/>
    <property type="evidence" value="ECO:0007669"/>
    <property type="project" value="TreeGrafter"/>
</dbReference>
<dbReference type="InterPro" id="IPR020892">
    <property type="entry name" value="Cyclophilin-type_PPIase_CS"/>
</dbReference>
<dbReference type="PANTHER" id="PTHR11071">
    <property type="entry name" value="PEPTIDYL-PROLYL CIS-TRANS ISOMERASE"/>
    <property type="match status" value="1"/>
</dbReference>
<evidence type="ECO:0000313" key="6">
    <source>
        <dbReference type="EMBL" id="MBW0482142.1"/>
    </source>
</evidence>
<dbReference type="SUPFAM" id="SSF50891">
    <property type="entry name" value="Cyclophilin-like"/>
    <property type="match status" value="1"/>
</dbReference>
<keyword evidence="3 4" id="KW-0413">Isomerase</keyword>
<dbReference type="Proteomes" id="UP000765509">
    <property type="component" value="Unassembled WGS sequence"/>
</dbReference>
<feature type="signal peptide" evidence="4">
    <location>
        <begin position="1"/>
        <end position="24"/>
    </location>
</feature>
<comment type="similarity">
    <text evidence="4">Belongs to the cyclophilin-type PPIase family.</text>
</comment>
<comment type="catalytic activity">
    <reaction evidence="1 4">
        <text>[protein]-peptidylproline (omega=180) = [protein]-peptidylproline (omega=0)</text>
        <dbReference type="Rhea" id="RHEA:16237"/>
        <dbReference type="Rhea" id="RHEA-COMP:10747"/>
        <dbReference type="Rhea" id="RHEA-COMP:10748"/>
        <dbReference type="ChEBI" id="CHEBI:83833"/>
        <dbReference type="ChEBI" id="CHEBI:83834"/>
        <dbReference type="EC" id="5.2.1.8"/>
    </reaction>
</comment>
<dbReference type="OrthoDB" id="193499at2759"/>
<dbReference type="InterPro" id="IPR002130">
    <property type="entry name" value="Cyclophilin-type_PPIase_dom"/>
</dbReference>
<dbReference type="GO" id="GO:0016018">
    <property type="term" value="F:cyclosporin A binding"/>
    <property type="evidence" value="ECO:0007669"/>
    <property type="project" value="TreeGrafter"/>
</dbReference>
<comment type="function">
    <text evidence="4">PPIases accelerate the folding of proteins. It catalyzes the cis-trans isomerization of proline imidic peptide bonds in oligopeptides.</text>
</comment>
<reference evidence="6" key="1">
    <citation type="submission" date="2021-03" db="EMBL/GenBank/DDBJ databases">
        <title>Draft genome sequence of rust myrtle Austropuccinia psidii MF-1, a brazilian biotype.</title>
        <authorList>
            <person name="Quecine M.C."/>
            <person name="Pachon D.M.R."/>
            <person name="Bonatelli M.L."/>
            <person name="Correr F.H."/>
            <person name="Franceschini L.M."/>
            <person name="Leite T.F."/>
            <person name="Margarido G.R.A."/>
            <person name="Almeida C.A."/>
            <person name="Ferrarezi J.A."/>
            <person name="Labate C.A."/>
        </authorList>
    </citation>
    <scope>NUCLEOTIDE SEQUENCE</scope>
    <source>
        <strain evidence="6">MF-1</strain>
    </source>
</reference>
<dbReference type="GO" id="GO:0003755">
    <property type="term" value="F:peptidyl-prolyl cis-trans isomerase activity"/>
    <property type="evidence" value="ECO:0007669"/>
    <property type="project" value="UniProtKB-UniRule"/>
</dbReference>